<organism evidence="1 2">
    <name type="scientific">Arabidopsis thaliana</name>
    <name type="common">Mouse-ear cress</name>
    <dbReference type="NCBI Taxonomy" id="3702"/>
    <lineage>
        <taxon>Eukaryota</taxon>
        <taxon>Viridiplantae</taxon>
        <taxon>Streptophyta</taxon>
        <taxon>Embryophyta</taxon>
        <taxon>Tracheophyta</taxon>
        <taxon>Spermatophyta</taxon>
        <taxon>Magnoliopsida</taxon>
        <taxon>eudicotyledons</taxon>
        <taxon>Gunneridae</taxon>
        <taxon>Pentapetalae</taxon>
        <taxon>rosids</taxon>
        <taxon>malvids</taxon>
        <taxon>Brassicales</taxon>
        <taxon>Brassicaceae</taxon>
        <taxon>Camelineae</taxon>
        <taxon>Arabidopsis</taxon>
    </lineage>
</organism>
<dbReference type="AlphaFoldDB" id="A0A7G2ECB1"/>
<protein>
    <submittedName>
        <fullName evidence="1">(thale cress) hypothetical protein</fullName>
    </submittedName>
</protein>
<sequence length="59" mass="6443">MVSFGVDAGGCGLAIDTRSIKIRSKVRLVGFVEVRVVLGWENWCRSGGDSFTIRDVNRG</sequence>
<proteinExistence type="predicted"/>
<evidence type="ECO:0000313" key="1">
    <source>
        <dbReference type="EMBL" id="CAD5318491.1"/>
    </source>
</evidence>
<name>A0A7G2ECB1_ARATH</name>
<accession>A0A7G2ECB1</accession>
<dbReference type="Proteomes" id="UP000516314">
    <property type="component" value="Chromosome 2"/>
</dbReference>
<gene>
    <name evidence="1" type="ORF">AT9943_LOCUS6721</name>
</gene>
<dbReference type="EMBL" id="LR881467">
    <property type="protein sequence ID" value="CAD5318491.1"/>
    <property type="molecule type" value="Genomic_DNA"/>
</dbReference>
<evidence type="ECO:0000313" key="2">
    <source>
        <dbReference type="Proteomes" id="UP000516314"/>
    </source>
</evidence>
<reference evidence="1 2" key="1">
    <citation type="submission" date="2020-09" db="EMBL/GenBank/DDBJ databases">
        <authorList>
            <person name="Ashkenazy H."/>
        </authorList>
    </citation>
    <scope>NUCLEOTIDE SEQUENCE [LARGE SCALE GENOMIC DNA]</scope>
    <source>
        <strain evidence="2">cv. Cdm-0</strain>
    </source>
</reference>